<feature type="region of interest" description="Disordered" evidence="1">
    <location>
        <begin position="1"/>
        <end position="108"/>
    </location>
</feature>
<evidence type="ECO:0000259" key="3">
    <source>
        <dbReference type="Pfam" id="PF13828"/>
    </source>
</evidence>
<organism evidence="4 5">
    <name type="scientific">Amycolatopsis samaneae</name>
    <dbReference type="NCBI Taxonomy" id="664691"/>
    <lineage>
        <taxon>Bacteria</taxon>
        <taxon>Bacillati</taxon>
        <taxon>Actinomycetota</taxon>
        <taxon>Actinomycetes</taxon>
        <taxon>Pseudonocardiales</taxon>
        <taxon>Pseudonocardiaceae</taxon>
        <taxon>Amycolatopsis</taxon>
    </lineage>
</organism>
<keyword evidence="2" id="KW-1133">Transmembrane helix</keyword>
<evidence type="ECO:0000313" key="4">
    <source>
        <dbReference type="EMBL" id="MFD2461413.1"/>
    </source>
</evidence>
<feature type="transmembrane region" description="Helical" evidence="2">
    <location>
        <begin position="189"/>
        <end position="216"/>
    </location>
</feature>
<feature type="compositionally biased region" description="Pro residues" evidence="1">
    <location>
        <begin position="93"/>
        <end position="108"/>
    </location>
</feature>
<evidence type="ECO:0000256" key="1">
    <source>
        <dbReference type="SAM" id="MobiDB-lite"/>
    </source>
</evidence>
<protein>
    <submittedName>
        <fullName evidence="4">DUF4190 domain-containing protein</fullName>
    </submittedName>
</protein>
<keyword evidence="2" id="KW-0812">Transmembrane</keyword>
<comment type="caution">
    <text evidence="4">The sequence shown here is derived from an EMBL/GenBank/DDBJ whole genome shotgun (WGS) entry which is preliminary data.</text>
</comment>
<keyword evidence="2" id="KW-0472">Membrane</keyword>
<dbReference type="Pfam" id="PF13828">
    <property type="entry name" value="DUF4190"/>
    <property type="match status" value="1"/>
</dbReference>
<reference evidence="5" key="1">
    <citation type="journal article" date="2019" name="Int. J. Syst. Evol. Microbiol.">
        <title>The Global Catalogue of Microorganisms (GCM) 10K type strain sequencing project: providing services to taxonomists for standard genome sequencing and annotation.</title>
        <authorList>
            <consortium name="The Broad Institute Genomics Platform"/>
            <consortium name="The Broad Institute Genome Sequencing Center for Infectious Disease"/>
            <person name="Wu L."/>
            <person name="Ma J."/>
        </authorList>
    </citation>
    <scope>NUCLEOTIDE SEQUENCE [LARGE SCALE GENOMIC DNA]</scope>
    <source>
        <strain evidence="5">CGMCC 4.7643</strain>
    </source>
</reference>
<feature type="domain" description="DUF4190" evidence="3">
    <location>
        <begin position="147"/>
        <end position="205"/>
    </location>
</feature>
<dbReference type="RefSeq" id="WP_345404244.1">
    <property type="nucleotide sequence ID" value="NZ_BAABHG010000016.1"/>
</dbReference>
<gene>
    <name evidence="4" type="ORF">ACFSYJ_22605</name>
</gene>
<keyword evidence="5" id="KW-1185">Reference proteome</keyword>
<name>A0ABW5GKM8_9PSEU</name>
<dbReference type="EMBL" id="JBHUKU010000013">
    <property type="protein sequence ID" value="MFD2461413.1"/>
    <property type="molecule type" value="Genomic_DNA"/>
</dbReference>
<feature type="compositionally biased region" description="Basic and acidic residues" evidence="1">
    <location>
        <begin position="7"/>
        <end position="20"/>
    </location>
</feature>
<evidence type="ECO:0000313" key="5">
    <source>
        <dbReference type="Proteomes" id="UP001597419"/>
    </source>
</evidence>
<accession>A0ABW5GKM8</accession>
<dbReference type="Proteomes" id="UP001597419">
    <property type="component" value="Unassembled WGS sequence"/>
</dbReference>
<dbReference type="InterPro" id="IPR025241">
    <property type="entry name" value="DUF4190"/>
</dbReference>
<sequence length="222" mass="22495">MSTTPDPQERPEPVKPDHEPSATADPAPFEPPSTVEPPQAFDAPPTAEPGAYEPPATADPAPFEPIVPLDIPVAHIPGAEPPPAPDVPAAGPFVPPAPDPTAAPYPDATYPPPAPPYGTPYSQPVYGPPAPFGIPPAGSAQSQDNALAIGALVCSIVGFCSCVSALPGLIMGHIALAKANRGEAGGRNLALAAVVIGYVIVALYLGFFTTIIILGVNGKLDD</sequence>
<feature type="transmembrane region" description="Helical" evidence="2">
    <location>
        <begin position="146"/>
        <end position="177"/>
    </location>
</feature>
<proteinExistence type="predicted"/>
<evidence type="ECO:0000256" key="2">
    <source>
        <dbReference type="SAM" id="Phobius"/>
    </source>
</evidence>